<accession>A0A453DUK3</accession>
<dbReference type="Proteomes" id="UP000015105">
    <property type="component" value="Chromosome 3D"/>
</dbReference>
<reference evidence="6" key="2">
    <citation type="journal article" date="2017" name="Nat. Plants">
        <title>The Aegilops tauschii genome reveals multiple impacts of transposons.</title>
        <authorList>
            <person name="Zhao G."/>
            <person name="Zou C."/>
            <person name="Li K."/>
            <person name="Wang K."/>
            <person name="Li T."/>
            <person name="Gao L."/>
            <person name="Zhang X."/>
            <person name="Wang H."/>
            <person name="Yang Z."/>
            <person name="Liu X."/>
            <person name="Jiang W."/>
            <person name="Mao L."/>
            <person name="Kong X."/>
            <person name="Jiao Y."/>
            <person name="Jia J."/>
        </authorList>
    </citation>
    <scope>NUCLEOTIDE SEQUENCE [LARGE SCALE GENOMIC DNA]</scope>
    <source>
        <strain evidence="6">cv. AL8/78</strain>
    </source>
</reference>
<dbReference type="PANTHER" id="PTHR31673:SF55">
    <property type="entry name" value="COBRA-LIKE PROTEIN 5"/>
    <property type="match status" value="1"/>
</dbReference>
<dbReference type="GO" id="GO:0005886">
    <property type="term" value="C:plasma membrane"/>
    <property type="evidence" value="ECO:0007669"/>
    <property type="project" value="TreeGrafter"/>
</dbReference>
<organism evidence="5 6">
    <name type="scientific">Aegilops tauschii subsp. strangulata</name>
    <name type="common">Goatgrass</name>
    <dbReference type="NCBI Taxonomy" id="200361"/>
    <lineage>
        <taxon>Eukaryota</taxon>
        <taxon>Viridiplantae</taxon>
        <taxon>Streptophyta</taxon>
        <taxon>Embryophyta</taxon>
        <taxon>Tracheophyta</taxon>
        <taxon>Spermatophyta</taxon>
        <taxon>Magnoliopsida</taxon>
        <taxon>Liliopsida</taxon>
        <taxon>Poales</taxon>
        <taxon>Poaceae</taxon>
        <taxon>BOP clade</taxon>
        <taxon>Pooideae</taxon>
        <taxon>Triticodae</taxon>
        <taxon>Triticeae</taxon>
        <taxon>Triticinae</taxon>
        <taxon>Aegilops</taxon>
    </lineage>
</organism>
<keyword evidence="3" id="KW-0325">Glycoprotein</keyword>
<proteinExistence type="inferred from homology"/>
<dbReference type="InterPro" id="IPR056900">
    <property type="entry name" value="COB_C"/>
</dbReference>
<reference evidence="5" key="5">
    <citation type="journal article" date="2021" name="G3 (Bethesda)">
        <title>Aegilops tauschii genome assembly Aet v5.0 features greater sequence contiguity and improved annotation.</title>
        <authorList>
            <person name="Wang L."/>
            <person name="Zhu T."/>
            <person name="Rodriguez J.C."/>
            <person name="Deal K.R."/>
            <person name="Dubcovsky J."/>
            <person name="McGuire P.E."/>
            <person name="Lux T."/>
            <person name="Spannagl M."/>
            <person name="Mayer K.F.X."/>
            <person name="Baldrich P."/>
            <person name="Meyers B.C."/>
            <person name="Huo N."/>
            <person name="Gu Y.Q."/>
            <person name="Zhou H."/>
            <person name="Devos K.M."/>
            <person name="Bennetzen J.L."/>
            <person name="Unver T."/>
            <person name="Budak H."/>
            <person name="Gulick P.J."/>
            <person name="Galiba G."/>
            <person name="Kalapos B."/>
            <person name="Nelson D.R."/>
            <person name="Li P."/>
            <person name="You F.M."/>
            <person name="Luo M.C."/>
            <person name="Dvorak J."/>
        </authorList>
    </citation>
    <scope>NUCLEOTIDE SEQUENCE [LARGE SCALE GENOMIC DNA]</scope>
    <source>
        <strain evidence="5">cv. AL8/78</strain>
    </source>
</reference>
<name>A0A453DUK3_AEGTS</name>
<dbReference type="EnsemblPlants" id="AET3Gv20092100.2">
    <property type="protein sequence ID" value="AET3Gv20092100.2"/>
    <property type="gene ID" value="AET3Gv20092100"/>
</dbReference>
<dbReference type="PANTHER" id="PTHR31673">
    <property type="entry name" value="PROTEIN COBRA"/>
    <property type="match status" value="1"/>
</dbReference>
<dbReference type="Gramene" id="AET3Gv20092100.2">
    <property type="protein sequence ID" value="AET3Gv20092100.2"/>
    <property type="gene ID" value="AET3Gv20092100"/>
</dbReference>
<evidence type="ECO:0000256" key="3">
    <source>
        <dbReference type="ARBA" id="ARBA00023180"/>
    </source>
</evidence>
<evidence type="ECO:0000313" key="5">
    <source>
        <dbReference type="EnsemblPlants" id="AET3Gv20092100.2"/>
    </source>
</evidence>
<dbReference type="InterPro" id="IPR006918">
    <property type="entry name" value="COBRA_pln"/>
</dbReference>
<keyword evidence="6" id="KW-1185">Reference proteome</keyword>
<dbReference type="GO" id="GO:0010215">
    <property type="term" value="P:cellulose microfibril organization"/>
    <property type="evidence" value="ECO:0007669"/>
    <property type="project" value="InterPro"/>
</dbReference>
<dbReference type="GO" id="GO:0052324">
    <property type="term" value="P:plant-type cell wall cellulose biosynthetic process"/>
    <property type="evidence" value="ECO:0007669"/>
    <property type="project" value="TreeGrafter"/>
</dbReference>
<evidence type="ECO:0000313" key="6">
    <source>
        <dbReference type="Proteomes" id="UP000015105"/>
    </source>
</evidence>
<dbReference type="Pfam" id="PF25079">
    <property type="entry name" value="COB_C"/>
    <property type="match status" value="1"/>
</dbReference>
<evidence type="ECO:0000256" key="1">
    <source>
        <dbReference type="ARBA" id="ARBA00005507"/>
    </source>
</evidence>
<dbReference type="AlphaFoldDB" id="A0A453DUK3"/>
<feature type="domain" description="COBRA C-terminal" evidence="4">
    <location>
        <begin position="56"/>
        <end position="197"/>
    </location>
</feature>
<protein>
    <recommendedName>
        <fullName evidence="4">COBRA C-terminal domain-containing protein</fullName>
    </recommendedName>
</protein>
<comment type="similarity">
    <text evidence="1">Belongs to the COBRA family.</text>
</comment>
<reference evidence="6" key="1">
    <citation type="journal article" date="2014" name="Science">
        <title>Ancient hybridizations among the ancestral genomes of bread wheat.</title>
        <authorList>
            <consortium name="International Wheat Genome Sequencing Consortium,"/>
            <person name="Marcussen T."/>
            <person name="Sandve S.R."/>
            <person name="Heier L."/>
            <person name="Spannagl M."/>
            <person name="Pfeifer M."/>
            <person name="Jakobsen K.S."/>
            <person name="Wulff B.B."/>
            <person name="Steuernagel B."/>
            <person name="Mayer K.F."/>
            <person name="Olsen O.A."/>
        </authorList>
    </citation>
    <scope>NUCLEOTIDE SEQUENCE [LARGE SCALE GENOMIC DNA]</scope>
    <source>
        <strain evidence="6">cv. AL8/78</strain>
    </source>
</reference>
<reference evidence="5" key="3">
    <citation type="journal article" date="2017" name="Nature">
        <title>Genome sequence of the progenitor of the wheat D genome Aegilops tauschii.</title>
        <authorList>
            <person name="Luo M.C."/>
            <person name="Gu Y.Q."/>
            <person name="Puiu D."/>
            <person name="Wang H."/>
            <person name="Twardziok S.O."/>
            <person name="Deal K.R."/>
            <person name="Huo N."/>
            <person name="Zhu T."/>
            <person name="Wang L."/>
            <person name="Wang Y."/>
            <person name="McGuire P.E."/>
            <person name="Liu S."/>
            <person name="Long H."/>
            <person name="Ramasamy R.K."/>
            <person name="Rodriguez J.C."/>
            <person name="Van S.L."/>
            <person name="Yuan L."/>
            <person name="Wang Z."/>
            <person name="Xia Z."/>
            <person name="Xiao L."/>
            <person name="Anderson O.D."/>
            <person name="Ouyang S."/>
            <person name="Liang Y."/>
            <person name="Zimin A.V."/>
            <person name="Pertea G."/>
            <person name="Qi P."/>
            <person name="Bennetzen J.L."/>
            <person name="Dai X."/>
            <person name="Dawson M.W."/>
            <person name="Muller H.G."/>
            <person name="Kugler K."/>
            <person name="Rivarola-Duarte L."/>
            <person name="Spannagl M."/>
            <person name="Mayer K.F.X."/>
            <person name="Lu F.H."/>
            <person name="Bevan M.W."/>
            <person name="Leroy P."/>
            <person name="Li P."/>
            <person name="You F.M."/>
            <person name="Sun Q."/>
            <person name="Liu Z."/>
            <person name="Lyons E."/>
            <person name="Wicker T."/>
            <person name="Salzberg S.L."/>
            <person name="Devos K.M."/>
            <person name="Dvorak J."/>
        </authorList>
    </citation>
    <scope>NUCLEOTIDE SEQUENCE [LARGE SCALE GENOMIC DNA]</scope>
    <source>
        <strain evidence="5">cv. AL8/78</strain>
    </source>
</reference>
<evidence type="ECO:0000259" key="4">
    <source>
        <dbReference type="Pfam" id="PF25079"/>
    </source>
</evidence>
<evidence type="ECO:0000256" key="2">
    <source>
        <dbReference type="ARBA" id="ARBA00022729"/>
    </source>
</evidence>
<reference evidence="5" key="4">
    <citation type="submission" date="2019-03" db="UniProtKB">
        <authorList>
            <consortium name="EnsemblPlants"/>
        </authorList>
    </citation>
    <scope>IDENTIFICATION</scope>
</reference>
<keyword evidence="2" id="KW-0732">Signal</keyword>
<sequence>MAVRRRMWRPTPTVGHAEIATLAMAHGGGKRNSDKCIAGDSKRVLTPSVNTPKKDGVQLLHCTNHMCPIRVHWHVKLNYKDYWCVKIVVTNFNYHRMNYTQWTLVVQHPNLNNVTKVFSFQYKPLLPYGNINNIGMFYGLKLYNDMLMEASPFGNVESEVLMRKDNKTFPFSQGWAFPPKIYFNSDECKMPPPNSYPYLPNSVAPCSSIITPASTYLMLLMLLLAS</sequence>